<evidence type="ECO:0000313" key="11">
    <source>
        <dbReference type="Proteomes" id="UP000199695"/>
    </source>
</evidence>
<dbReference type="EMBL" id="FOCQ01000009">
    <property type="protein sequence ID" value="SEN36244.1"/>
    <property type="molecule type" value="Genomic_DNA"/>
</dbReference>
<dbReference type="PANTHER" id="PTHR23429">
    <property type="entry name" value="GLUCOSE-6-PHOSPHATE 1-DEHYDROGENASE G6PD"/>
    <property type="match status" value="1"/>
</dbReference>
<feature type="domain" description="Glucose-6-phosphate dehydrogenase C-terminal" evidence="9">
    <location>
        <begin position="201"/>
        <end position="495"/>
    </location>
</feature>
<dbReference type="PIRSF" id="PIRSF000110">
    <property type="entry name" value="G6PD"/>
    <property type="match status" value="1"/>
</dbReference>
<keyword evidence="5 7" id="KW-0560">Oxidoreductase</keyword>
<dbReference type="InterPro" id="IPR036291">
    <property type="entry name" value="NAD(P)-bd_dom_sf"/>
</dbReference>
<feature type="binding site" evidence="7">
    <location>
        <position position="193"/>
    </location>
    <ligand>
        <name>substrate</name>
    </ligand>
</feature>
<dbReference type="GO" id="GO:0050661">
    <property type="term" value="F:NADP binding"/>
    <property type="evidence" value="ECO:0007669"/>
    <property type="project" value="UniProtKB-UniRule"/>
</dbReference>
<evidence type="ECO:0000313" key="10">
    <source>
        <dbReference type="EMBL" id="SEN36244.1"/>
    </source>
</evidence>
<organism evidence="10 11">
    <name type="scientific">Lihuaxuella thermophila</name>
    <dbReference type="NCBI Taxonomy" id="1173111"/>
    <lineage>
        <taxon>Bacteria</taxon>
        <taxon>Bacillati</taxon>
        <taxon>Bacillota</taxon>
        <taxon>Bacilli</taxon>
        <taxon>Bacillales</taxon>
        <taxon>Thermoactinomycetaceae</taxon>
        <taxon>Lihuaxuella</taxon>
    </lineage>
</organism>
<dbReference type="PROSITE" id="PS00069">
    <property type="entry name" value="G6P_DEHYDROGENASE"/>
    <property type="match status" value="1"/>
</dbReference>
<sequence length="514" mass="58977">MSIHTKLTEPFSLVLFGATGDLAKRKLYPALFSLFKSGLLPQNFAVIGVGRSKRTVEEFRTAVRSSVDQFSRLKVTDENEWNQFARKFFYVIADVNQPGQYQGIKTVVEENEKDWNLQGKGNRLYYLAIAPDLFGSVSRNLRLAGLTETSGWKRLIIEKPIGHDYASAKKLNEQMKESFTEQEIYRIDHYLGKEMVQNINVIRFANSLFEPLWNHHYIETVQITASETVGVEDRANYYDEAGALRDMVQNHILQILMMVCMEPPSRLKTEAIHDEKVKVLRSLRKIEESEAAEYVVRGQYRAGMLDGKLVPGYRDEKNVNPASNTETFVAAKLYVDNLRWAGVPFYIRTGKRMPAKATEIVIQFKEMPKNLYFNKNNDLGPNLLVINIQPVEGMYMVLNAKKPGSINEITPIAMEFCNNCDQGTPEAYESLLHDAVAGDQTFFTHWDEVSLAWKFIDPIRRAWDRGEIPLEFYESGTWGPQAADDLLAKEGHRWWPVSSQRRHQIVKANEMVKM</sequence>
<keyword evidence="11" id="KW-1185">Reference proteome</keyword>
<feature type="binding site" evidence="7">
    <location>
        <position position="189"/>
    </location>
    <ligand>
        <name>substrate</name>
    </ligand>
</feature>
<evidence type="ECO:0000259" key="9">
    <source>
        <dbReference type="Pfam" id="PF02781"/>
    </source>
</evidence>
<proteinExistence type="inferred from homology"/>
<feature type="binding site" evidence="7">
    <location>
        <position position="51"/>
    </location>
    <ligand>
        <name>NADP(+)</name>
        <dbReference type="ChEBI" id="CHEBI:58349"/>
    </ligand>
</feature>
<comment type="function">
    <text evidence="7">Catalyzes the oxidation of glucose 6-phosphate to 6-phosphogluconolactone.</text>
</comment>
<name>A0A1H8FXH3_9BACL</name>
<gene>
    <name evidence="7" type="primary">zwf</name>
    <name evidence="10" type="ORF">SAMN05444955_109122</name>
</gene>
<dbReference type="NCBIfam" id="TIGR00871">
    <property type="entry name" value="zwf"/>
    <property type="match status" value="1"/>
</dbReference>
<dbReference type="Gene3D" id="3.30.360.10">
    <property type="entry name" value="Dihydrodipicolinate Reductase, domain 2"/>
    <property type="match status" value="1"/>
</dbReference>
<dbReference type="GO" id="GO:0004345">
    <property type="term" value="F:glucose-6-phosphate dehydrogenase activity"/>
    <property type="evidence" value="ECO:0007669"/>
    <property type="project" value="UniProtKB-UniRule"/>
</dbReference>
<dbReference type="GO" id="GO:0006006">
    <property type="term" value="P:glucose metabolic process"/>
    <property type="evidence" value="ECO:0007669"/>
    <property type="project" value="UniProtKB-KW"/>
</dbReference>
<dbReference type="AlphaFoldDB" id="A0A1H8FXH3"/>
<dbReference type="RefSeq" id="WP_089969365.1">
    <property type="nucleotide sequence ID" value="NZ_FOCQ01000009.1"/>
</dbReference>
<feature type="binding site" evidence="7">
    <location>
        <begin position="94"/>
        <end position="95"/>
    </location>
    <ligand>
        <name>NADP(+)</name>
        <dbReference type="ChEBI" id="CHEBI:58349"/>
    </ligand>
</feature>
<feature type="binding site" evidence="7">
    <location>
        <begin position="17"/>
        <end position="24"/>
    </location>
    <ligand>
        <name>NADP(+)</name>
        <dbReference type="ChEBI" id="CHEBI:58349"/>
    </ligand>
</feature>
<dbReference type="UniPathway" id="UPA00115">
    <property type="reaction ID" value="UER00408"/>
</dbReference>
<evidence type="ECO:0000256" key="6">
    <source>
        <dbReference type="ARBA" id="ARBA00023277"/>
    </source>
</evidence>
<dbReference type="InterPro" id="IPR022675">
    <property type="entry name" value="G6P_DH_C"/>
</dbReference>
<accession>A0A1H8FXH3</accession>
<dbReference type="InterPro" id="IPR022674">
    <property type="entry name" value="G6P_DH_NAD-bd"/>
</dbReference>
<evidence type="ECO:0000256" key="3">
    <source>
        <dbReference type="ARBA" id="ARBA00022526"/>
    </source>
</evidence>
<evidence type="ECO:0000259" key="8">
    <source>
        <dbReference type="Pfam" id="PF00479"/>
    </source>
</evidence>
<protein>
    <recommendedName>
        <fullName evidence="7">Glucose-6-phosphate 1-dehydrogenase</fullName>
        <shortName evidence="7">G6PD</shortName>
        <ecNumber evidence="7">1.1.1.49</ecNumber>
    </recommendedName>
</protein>
<dbReference type="EC" id="1.1.1.49" evidence="7"/>
<dbReference type="SUPFAM" id="SSF55347">
    <property type="entry name" value="Glyceraldehyde-3-phosphate dehydrogenase-like, C-terminal domain"/>
    <property type="match status" value="1"/>
</dbReference>
<evidence type="ECO:0000256" key="1">
    <source>
        <dbReference type="ARBA" id="ARBA00004937"/>
    </source>
</evidence>
<reference evidence="10 11" key="1">
    <citation type="submission" date="2016-10" db="EMBL/GenBank/DDBJ databases">
        <authorList>
            <person name="de Groot N.N."/>
        </authorList>
    </citation>
    <scope>NUCLEOTIDE SEQUENCE [LARGE SCALE GENOMIC DNA]</scope>
    <source>
        <strain evidence="10 11">DSM 46701</strain>
    </source>
</reference>
<dbReference type="GO" id="GO:0005829">
    <property type="term" value="C:cytosol"/>
    <property type="evidence" value="ECO:0007669"/>
    <property type="project" value="TreeGrafter"/>
</dbReference>
<dbReference type="HAMAP" id="MF_00966">
    <property type="entry name" value="G6PD"/>
    <property type="match status" value="1"/>
</dbReference>
<comment type="catalytic activity">
    <reaction evidence="7">
        <text>D-glucose 6-phosphate + NADP(+) = 6-phospho-D-glucono-1,5-lactone + NADPH + H(+)</text>
        <dbReference type="Rhea" id="RHEA:15841"/>
        <dbReference type="ChEBI" id="CHEBI:15378"/>
        <dbReference type="ChEBI" id="CHEBI:57783"/>
        <dbReference type="ChEBI" id="CHEBI:57955"/>
        <dbReference type="ChEBI" id="CHEBI:58349"/>
        <dbReference type="ChEBI" id="CHEBI:61548"/>
        <dbReference type="EC" id="1.1.1.49"/>
    </reaction>
</comment>
<evidence type="ECO:0000256" key="7">
    <source>
        <dbReference type="HAMAP-Rule" id="MF_00966"/>
    </source>
</evidence>
<dbReference type="OrthoDB" id="9802739at2"/>
<evidence type="ECO:0000256" key="4">
    <source>
        <dbReference type="ARBA" id="ARBA00022857"/>
    </source>
</evidence>
<keyword evidence="3 7" id="KW-0313">Glucose metabolism</keyword>
<dbReference type="STRING" id="1173111.SAMN05444955_109122"/>
<feature type="binding site" evidence="7">
    <location>
        <position position="351"/>
    </location>
    <ligand>
        <name>substrate</name>
    </ligand>
</feature>
<comment type="pathway">
    <text evidence="1 7">Carbohydrate degradation; pentose phosphate pathway; D-ribulose 5-phosphate from D-glucose 6-phosphate (oxidative stage): step 1/3.</text>
</comment>
<dbReference type="Proteomes" id="UP000199695">
    <property type="component" value="Unassembled WGS sequence"/>
</dbReference>
<comment type="similarity">
    <text evidence="2 7">Belongs to the glucose-6-phosphate dehydrogenase family.</text>
</comment>
<dbReference type="GO" id="GO:0009051">
    <property type="term" value="P:pentose-phosphate shunt, oxidative branch"/>
    <property type="evidence" value="ECO:0007669"/>
    <property type="project" value="TreeGrafter"/>
</dbReference>
<keyword evidence="6 7" id="KW-0119">Carbohydrate metabolism</keyword>
<dbReference type="InterPro" id="IPR019796">
    <property type="entry name" value="G6P_DH_AS"/>
</dbReference>
<dbReference type="SUPFAM" id="SSF51735">
    <property type="entry name" value="NAD(P)-binding Rossmann-fold domains"/>
    <property type="match status" value="1"/>
</dbReference>
<keyword evidence="4 7" id="KW-0521">NADP</keyword>
<feature type="binding site" evidence="7">
    <location>
        <position position="356"/>
    </location>
    <ligand>
        <name>substrate</name>
    </ligand>
</feature>
<feature type="binding site" evidence="7">
    <location>
        <position position="246"/>
    </location>
    <ligand>
        <name>substrate</name>
    </ligand>
</feature>
<dbReference type="InterPro" id="IPR001282">
    <property type="entry name" value="G6P_DH"/>
</dbReference>
<feature type="binding site" evidence="7">
    <location>
        <position position="227"/>
    </location>
    <ligand>
        <name>substrate</name>
    </ligand>
</feature>
<feature type="binding site" evidence="7">
    <location>
        <position position="159"/>
    </location>
    <ligand>
        <name>NADP(+)</name>
        <dbReference type="ChEBI" id="CHEBI:58349"/>
    </ligand>
</feature>
<feature type="domain" description="Glucose-6-phosphate dehydrogenase NAD-binding" evidence="8">
    <location>
        <begin position="14"/>
        <end position="198"/>
    </location>
</feature>
<dbReference type="PRINTS" id="PR00079">
    <property type="entry name" value="G6PDHDRGNASE"/>
</dbReference>
<dbReference type="Pfam" id="PF00479">
    <property type="entry name" value="G6PD_N"/>
    <property type="match status" value="1"/>
</dbReference>
<dbReference type="Gene3D" id="3.40.50.720">
    <property type="entry name" value="NAD(P)-binding Rossmann-like Domain"/>
    <property type="match status" value="1"/>
</dbReference>
<feature type="active site" description="Proton acceptor" evidence="7">
    <location>
        <position position="251"/>
    </location>
</feature>
<evidence type="ECO:0000256" key="2">
    <source>
        <dbReference type="ARBA" id="ARBA00009975"/>
    </source>
</evidence>
<dbReference type="Pfam" id="PF02781">
    <property type="entry name" value="G6PD_C"/>
    <property type="match status" value="1"/>
</dbReference>
<dbReference type="PANTHER" id="PTHR23429:SF0">
    <property type="entry name" value="GLUCOSE-6-PHOSPHATE 1-DEHYDROGENASE"/>
    <property type="match status" value="1"/>
</dbReference>
<evidence type="ECO:0000256" key="5">
    <source>
        <dbReference type="ARBA" id="ARBA00023002"/>
    </source>
</evidence>